<feature type="compositionally biased region" description="Basic and acidic residues" evidence="1">
    <location>
        <begin position="407"/>
        <end position="449"/>
    </location>
</feature>
<dbReference type="Gene3D" id="3.40.50.300">
    <property type="entry name" value="P-loop containing nucleotide triphosphate hydrolases"/>
    <property type="match status" value="1"/>
</dbReference>
<feature type="compositionally biased region" description="Acidic residues" evidence="1">
    <location>
        <begin position="389"/>
        <end position="403"/>
    </location>
</feature>
<proteinExistence type="predicted"/>
<feature type="domain" description="Dynamin N-terminal" evidence="2">
    <location>
        <begin position="54"/>
        <end position="286"/>
    </location>
</feature>
<dbReference type="InterPro" id="IPR045063">
    <property type="entry name" value="Dynamin_N"/>
</dbReference>
<dbReference type="Pfam" id="PF00350">
    <property type="entry name" value="Dynamin_N"/>
    <property type="match status" value="1"/>
</dbReference>
<feature type="domain" description="DUF7605" evidence="3">
    <location>
        <begin position="630"/>
        <end position="769"/>
    </location>
</feature>
<organism evidence="4 5">
    <name type="scientific">Schizothecium vesticola</name>
    <dbReference type="NCBI Taxonomy" id="314040"/>
    <lineage>
        <taxon>Eukaryota</taxon>
        <taxon>Fungi</taxon>
        <taxon>Dikarya</taxon>
        <taxon>Ascomycota</taxon>
        <taxon>Pezizomycotina</taxon>
        <taxon>Sordariomycetes</taxon>
        <taxon>Sordariomycetidae</taxon>
        <taxon>Sordariales</taxon>
        <taxon>Schizotheciaceae</taxon>
        <taxon>Schizothecium</taxon>
    </lineage>
</organism>
<dbReference type="AlphaFoldDB" id="A0AA40KBJ2"/>
<comment type="caution">
    <text evidence="4">The sequence shown here is derived from an EMBL/GenBank/DDBJ whole genome shotgun (WGS) entry which is preliminary data.</text>
</comment>
<evidence type="ECO:0000256" key="1">
    <source>
        <dbReference type="SAM" id="MobiDB-lite"/>
    </source>
</evidence>
<evidence type="ECO:0000313" key="5">
    <source>
        <dbReference type="Proteomes" id="UP001172155"/>
    </source>
</evidence>
<feature type="region of interest" description="Disordered" evidence="1">
    <location>
        <begin position="375"/>
        <end position="449"/>
    </location>
</feature>
<dbReference type="EMBL" id="JAUKUD010000001">
    <property type="protein sequence ID" value="KAK0753134.1"/>
    <property type="molecule type" value="Genomic_DNA"/>
</dbReference>
<evidence type="ECO:0000259" key="3">
    <source>
        <dbReference type="Pfam" id="PF24564"/>
    </source>
</evidence>
<name>A0AA40KBJ2_9PEZI</name>
<reference evidence="4" key="1">
    <citation type="submission" date="2023-06" db="EMBL/GenBank/DDBJ databases">
        <title>Genome-scale phylogeny and comparative genomics of the fungal order Sordariales.</title>
        <authorList>
            <consortium name="Lawrence Berkeley National Laboratory"/>
            <person name="Hensen N."/>
            <person name="Bonometti L."/>
            <person name="Westerberg I."/>
            <person name="Brannstrom I.O."/>
            <person name="Guillou S."/>
            <person name="Cros-Aarteil S."/>
            <person name="Calhoun S."/>
            <person name="Haridas S."/>
            <person name="Kuo A."/>
            <person name="Mondo S."/>
            <person name="Pangilinan J."/>
            <person name="Riley R."/>
            <person name="LaButti K."/>
            <person name="Andreopoulos B."/>
            <person name="Lipzen A."/>
            <person name="Chen C."/>
            <person name="Yanf M."/>
            <person name="Daum C."/>
            <person name="Ng V."/>
            <person name="Clum A."/>
            <person name="Steindorff A."/>
            <person name="Ohm R."/>
            <person name="Martin F."/>
            <person name="Silar P."/>
            <person name="Natvig D."/>
            <person name="Lalanne C."/>
            <person name="Gautier V."/>
            <person name="Ament-velasquez S.L."/>
            <person name="Kruys A."/>
            <person name="Hutchinson M.I."/>
            <person name="Powell A.J."/>
            <person name="Barry K."/>
            <person name="Miller A.N."/>
            <person name="Grigoriev I.V."/>
            <person name="Debuchy R."/>
            <person name="Gladieux P."/>
            <person name="Thoren M.H."/>
            <person name="Johannesson H."/>
        </authorList>
    </citation>
    <scope>NUCLEOTIDE SEQUENCE</scope>
    <source>
        <strain evidence="4">SMH3187-1</strain>
    </source>
</reference>
<dbReference type="Proteomes" id="UP001172155">
    <property type="component" value="Unassembled WGS sequence"/>
</dbReference>
<accession>A0AA40KBJ2</accession>
<dbReference type="PANTHER" id="PTHR36681:SF3">
    <property type="entry name" value="NUCLEAR GTPASE, GERMINAL CENTER-ASSOCIATED, TANDEM DUPLICATE 3"/>
    <property type="match status" value="1"/>
</dbReference>
<dbReference type="InterPro" id="IPR027417">
    <property type="entry name" value="P-loop_NTPase"/>
</dbReference>
<keyword evidence="5" id="KW-1185">Reference proteome</keyword>
<sequence length="895" mass="100190">MDEAEASAISGEELFLLDEIAAAFGKAKAVPEIADSTRSIDDIKSCLRAERVIIGVVGSTGAGKSSVINALLDEECLVPTNCMRACTAVITEIQYNGSVDEVSKYRAEVEFISKDDLVEELEVCLEDFRNGDRRNFRNPETEAGVAFRKIRAIFPHPTMDDLLNPRNSAESMASHESLTAVLGNAKYVAAPEPQALLDQIQEYIDSSDKLDGQPAKMEYWPLVKVVKIFLRNPILETGLVIVDLPGVQDSNAARSAVASKYIQNCSGLWVVAPITRAVDDKTAHNLMGTTFRRQMQFDGAYGNMSFICSKTDDVSITEAMKSIKRDNPRHPAHDRYQALQNVQQAIKHLNASLGTADMDRKILLDQIKDCDISNHPVIDSDSDTFNQDSDFDDDGDSVEEPGFDQEILTRQDARRRAEEMRAEKKVLEGPKKASNARRKDIRNSLKDTKAEKRMLESQLKSDCVQYRNESSYLGMDLDIAMREDEENFDPREDARDYEALAANLPMFCVSSKSYQKMSGRLEKDEKVEGFPHIAHTGIPALQSHASKIIESTRVVACQRFLNELRRYLMSLMMQVVISQQPLKLADEMRQQELDVLEEALEVLSKKSPNLGAELLRRGACASRRTGGVFKGSKGFRDLNEELTDPLKKEIAKAWESVCRRQIPDKLTDLAKELVEHPGVFIASMEQRKALRRSKSYGLVLEKLLTFEKSLEEATPLINLAMEGQKEANRVFTPAITRDMVRAYAKCRTEIGVGSYSRMKGHMSEHVETERSKMYVNATERAKDGLGKMLEEVQENVKNNLAQIIAVAREDFGTLVADRNVFKALGDVGKKIEGLLMAADTRFSPEFDTPDQVRIKAENMGENMPEQMEGMSIDERGAESIPVHGDILRYQVGVEN</sequence>
<evidence type="ECO:0000313" key="4">
    <source>
        <dbReference type="EMBL" id="KAK0753134.1"/>
    </source>
</evidence>
<gene>
    <name evidence="4" type="ORF">B0T18DRAFT_385254</name>
</gene>
<evidence type="ECO:0000259" key="2">
    <source>
        <dbReference type="Pfam" id="PF00350"/>
    </source>
</evidence>
<dbReference type="SUPFAM" id="SSF52540">
    <property type="entry name" value="P-loop containing nucleoside triphosphate hydrolases"/>
    <property type="match status" value="1"/>
</dbReference>
<dbReference type="InterPro" id="IPR056024">
    <property type="entry name" value="DUF7605"/>
</dbReference>
<dbReference type="Pfam" id="PF24564">
    <property type="entry name" value="DUF7605"/>
    <property type="match status" value="1"/>
</dbReference>
<protein>
    <submittedName>
        <fullName evidence="4">Dynamin family-domain-containing protein</fullName>
    </submittedName>
</protein>
<dbReference type="PANTHER" id="PTHR36681">
    <property type="entry name" value="NUCLEAR GTPASE, GERMINAL CENTER-ASSOCIATED, TANDEM DUPLICATE 3"/>
    <property type="match status" value="1"/>
</dbReference>